<dbReference type="Pfam" id="PF00400">
    <property type="entry name" value="WD40"/>
    <property type="match status" value="5"/>
</dbReference>
<dbReference type="GO" id="GO:1904263">
    <property type="term" value="P:positive regulation of TORC1 signaling"/>
    <property type="evidence" value="ECO:0007669"/>
    <property type="project" value="TreeGrafter"/>
</dbReference>
<comment type="similarity">
    <text evidence="2">Belongs to the WD repeat SEC13 family.</text>
</comment>
<dbReference type="RefSeq" id="XP_004347983.2">
    <property type="nucleotide sequence ID" value="XM_004347933.2"/>
</dbReference>
<keyword evidence="4 8" id="KW-0853">WD repeat</keyword>
<evidence type="ECO:0000256" key="6">
    <source>
        <dbReference type="ARBA" id="ARBA00022927"/>
    </source>
</evidence>
<dbReference type="GO" id="GO:0005198">
    <property type="term" value="F:structural molecule activity"/>
    <property type="evidence" value="ECO:0007669"/>
    <property type="project" value="InterPro"/>
</dbReference>
<dbReference type="PANTHER" id="PTHR11024">
    <property type="entry name" value="NUCLEAR PORE COMPLEX PROTEIN SEC13 / SEH1 FAMILY MEMBER"/>
    <property type="match status" value="1"/>
</dbReference>
<dbReference type="EMBL" id="KE346365">
    <property type="protein sequence ID" value="KJE93357.1"/>
    <property type="molecule type" value="Genomic_DNA"/>
</dbReference>
<dbReference type="InterPro" id="IPR015943">
    <property type="entry name" value="WD40/YVTN_repeat-like_dom_sf"/>
</dbReference>
<evidence type="ECO:0000313" key="10">
    <source>
        <dbReference type="Proteomes" id="UP000008743"/>
    </source>
</evidence>
<keyword evidence="6" id="KW-0653">Protein transport</keyword>
<dbReference type="OrthoDB" id="364224at2759"/>
<dbReference type="SUPFAM" id="SSF50978">
    <property type="entry name" value="WD40 repeat-like"/>
    <property type="match status" value="1"/>
</dbReference>
<feature type="repeat" description="WD" evidence="8">
    <location>
        <begin position="269"/>
        <end position="302"/>
    </location>
</feature>
<dbReference type="PROSITE" id="PS50082">
    <property type="entry name" value="WD_REPEATS_2"/>
    <property type="match status" value="3"/>
</dbReference>
<evidence type="ECO:0000256" key="5">
    <source>
        <dbReference type="ARBA" id="ARBA00022737"/>
    </source>
</evidence>
<dbReference type="GO" id="GO:0031080">
    <property type="term" value="C:nuclear pore outer ring"/>
    <property type="evidence" value="ECO:0007669"/>
    <property type="project" value="TreeGrafter"/>
</dbReference>
<dbReference type="GO" id="GO:0035859">
    <property type="term" value="C:Seh1-associated complex"/>
    <property type="evidence" value="ECO:0007669"/>
    <property type="project" value="TreeGrafter"/>
</dbReference>
<evidence type="ECO:0000256" key="2">
    <source>
        <dbReference type="ARBA" id="ARBA00010102"/>
    </source>
</evidence>
<dbReference type="AlphaFoldDB" id="A0A0D2VR85"/>
<organism evidence="9 10">
    <name type="scientific">Capsaspora owczarzaki (strain ATCC 30864)</name>
    <dbReference type="NCBI Taxonomy" id="595528"/>
    <lineage>
        <taxon>Eukaryota</taxon>
        <taxon>Filasterea</taxon>
        <taxon>Capsaspora</taxon>
    </lineage>
</organism>
<proteinExistence type="inferred from homology"/>
<dbReference type="SMART" id="SM00320">
    <property type="entry name" value="WD40"/>
    <property type="match status" value="6"/>
</dbReference>
<dbReference type="eggNOG" id="KOG2445">
    <property type="taxonomic scope" value="Eukaryota"/>
</dbReference>
<dbReference type="PROSITE" id="PS00678">
    <property type="entry name" value="WD_REPEATS_1"/>
    <property type="match status" value="1"/>
</dbReference>
<dbReference type="InterPro" id="IPR037363">
    <property type="entry name" value="Sec13/Seh1_fam"/>
</dbReference>
<comment type="subcellular location">
    <subcellularLocation>
        <location evidence="1">Nucleus envelope</location>
    </subcellularLocation>
</comment>
<dbReference type="InterPro" id="IPR001680">
    <property type="entry name" value="WD40_rpt"/>
</dbReference>
<keyword evidence="5" id="KW-0677">Repeat</keyword>
<protein>
    <submittedName>
        <fullName evidence="9">Nucleoporin Seh1</fullName>
    </submittedName>
</protein>
<dbReference type="FunCoup" id="A0A0D2VR85">
    <property type="interactions" value="626"/>
</dbReference>
<evidence type="ECO:0000256" key="8">
    <source>
        <dbReference type="PROSITE-ProRule" id="PRU00221"/>
    </source>
</evidence>
<dbReference type="GO" id="GO:0034198">
    <property type="term" value="P:cellular response to amino acid starvation"/>
    <property type="evidence" value="ECO:0007669"/>
    <property type="project" value="TreeGrafter"/>
</dbReference>
<reference evidence="10" key="1">
    <citation type="submission" date="2011-02" db="EMBL/GenBank/DDBJ databases">
        <title>The Genome Sequence of Capsaspora owczarzaki ATCC 30864.</title>
        <authorList>
            <person name="Russ C."/>
            <person name="Cuomo C."/>
            <person name="Burger G."/>
            <person name="Gray M.W."/>
            <person name="Holland P.W.H."/>
            <person name="King N."/>
            <person name="Lang F.B.F."/>
            <person name="Roger A.J."/>
            <person name="Ruiz-Trillo I."/>
            <person name="Young S.K."/>
            <person name="Zeng Q."/>
            <person name="Gargeya S."/>
            <person name="Alvarado L."/>
            <person name="Berlin A."/>
            <person name="Chapman S.B."/>
            <person name="Chen Z."/>
            <person name="Freedman E."/>
            <person name="Gellesch M."/>
            <person name="Goldberg J."/>
            <person name="Griggs A."/>
            <person name="Gujja S."/>
            <person name="Heilman E."/>
            <person name="Heiman D."/>
            <person name="Howarth C."/>
            <person name="Mehta T."/>
            <person name="Neiman D."/>
            <person name="Pearson M."/>
            <person name="Roberts A."/>
            <person name="Saif S."/>
            <person name="Shea T."/>
            <person name="Shenoy N."/>
            <person name="Sisk P."/>
            <person name="Stolte C."/>
            <person name="Sykes S."/>
            <person name="White J."/>
            <person name="Yandava C."/>
            <person name="Haas B."/>
            <person name="Nusbaum C."/>
            <person name="Birren B."/>
        </authorList>
    </citation>
    <scope>NUCLEOTIDE SEQUENCE</scope>
    <source>
        <strain evidence="10">ATCC 30864</strain>
    </source>
</reference>
<accession>A0A0D2VR85</accession>
<dbReference type="STRING" id="595528.A0A0D2VR85"/>
<gene>
    <name evidence="9" type="ORF">CAOG_004158</name>
</gene>
<dbReference type="PhylomeDB" id="A0A0D2VR85"/>
<evidence type="ECO:0000256" key="3">
    <source>
        <dbReference type="ARBA" id="ARBA00022448"/>
    </source>
</evidence>
<dbReference type="InterPro" id="IPR036322">
    <property type="entry name" value="WD40_repeat_dom_sf"/>
</dbReference>
<dbReference type="GO" id="GO:0015031">
    <property type="term" value="P:protein transport"/>
    <property type="evidence" value="ECO:0007669"/>
    <property type="project" value="UniProtKB-KW"/>
</dbReference>
<dbReference type="InterPro" id="IPR019775">
    <property type="entry name" value="WD40_repeat_CS"/>
</dbReference>
<evidence type="ECO:0000256" key="1">
    <source>
        <dbReference type="ARBA" id="ARBA00004259"/>
    </source>
</evidence>
<dbReference type="PANTHER" id="PTHR11024:SF3">
    <property type="entry name" value="NUCLEOPORIN SEH1"/>
    <property type="match status" value="1"/>
</dbReference>
<dbReference type="Proteomes" id="UP000008743">
    <property type="component" value="Unassembled WGS sequence"/>
</dbReference>
<dbReference type="PROSITE" id="PS50294">
    <property type="entry name" value="WD_REPEATS_REGION"/>
    <property type="match status" value="2"/>
</dbReference>
<sequence length="321" mass="36337">MMRITNNVDTKHEDIIHDVAYDFYGKRMATCSSDHRVKIWDLGDDGSWNCTYTINKAHNASVWKVAWAHPEYGQVVASCSFDRTVNIYEEQVEEDSKKQSTWLRKAMLVDSRDTVRDIKFAPKHAGLKLATCSADGYVRIYEANDVMNLTFWPLMEEFEARKEGCNCISWNPSKYHSPMIAVGSDDVLIRIWEYNETVRRWQCLDTQIDHSAAVYDVAFAPNVGRSYHLLASCSKDKTVKIWKLIPPGAAGPGADVVSSGKLTVQLAATFKHDSEVWRVEWNVTGTILASSSDDGTVQLYKLGMQPDEWRRISVVNGTPVD</sequence>
<dbReference type="InParanoid" id="A0A0D2VR85"/>
<name>A0A0D2VR85_CAPO3</name>
<dbReference type="Gene3D" id="2.130.10.10">
    <property type="entry name" value="YVTN repeat-like/Quinoprotein amine dehydrogenase"/>
    <property type="match status" value="1"/>
</dbReference>
<evidence type="ECO:0000313" key="9">
    <source>
        <dbReference type="EMBL" id="KJE93357.1"/>
    </source>
</evidence>
<keyword evidence="3" id="KW-0813">Transport</keyword>
<keyword evidence="10" id="KW-1185">Reference proteome</keyword>
<evidence type="ECO:0000256" key="7">
    <source>
        <dbReference type="ARBA" id="ARBA00023242"/>
    </source>
</evidence>
<evidence type="ECO:0000256" key="4">
    <source>
        <dbReference type="ARBA" id="ARBA00022574"/>
    </source>
</evidence>
<feature type="repeat" description="WD" evidence="8">
    <location>
        <begin position="207"/>
        <end position="244"/>
    </location>
</feature>
<feature type="repeat" description="WD" evidence="8">
    <location>
        <begin position="9"/>
        <end position="42"/>
    </location>
</feature>
<keyword evidence="7" id="KW-0539">Nucleus</keyword>
<dbReference type="InterPro" id="IPR020472">
    <property type="entry name" value="WD40_PAC1"/>
</dbReference>
<dbReference type="PRINTS" id="PR00320">
    <property type="entry name" value="GPROTEINBRPT"/>
</dbReference>